<keyword evidence="1" id="KW-0732">Signal</keyword>
<feature type="signal peptide" evidence="1">
    <location>
        <begin position="1"/>
        <end position="23"/>
    </location>
</feature>
<dbReference type="EMBL" id="NWUF01000001">
    <property type="protein sequence ID" value="PCE44268.1"/>
    <property type="molecule type" value="Genomic_DNA"/>
</dbReference>
<comment type="caution">
    <text evidence="2">The sequence shown here is derived from an EMBL/GenBank/DDBJ whole genome shotgun (WGS) entry which is preliminary data.</text>
</comment>
<protein>
    <submittedName>
        <fullName evidence="2">DUF4402 domain-containing protein</fullName>
    </submittedName>
</protein>
<organism evidence="2 3">
    <name type="scientific">Rhizorhabdus dicambivorans</name>
    <dbReference type="NCBI Taxonomy" id="1850238"/>
    <lineage>
        <taxon>Bacteria</taxon>
        <taxon>Pseudomonadati</taxon>
        <taxon>Pseudomonadota</taxon>
        <taxon>Alphaproteobacteria</taxon>
        <taxon>Sphingomonadales</taxon>
        <taxon>Sphingomonadaceae</taxon>
        <taxon>Rhizorhabdus</taxon>
    </lineage>
</organism>
<accession>A0A2A4G2M2</accession>
<dbReference type="AlphaFoldDB" id="A0A2A4G2M2"/>
<name>A0A2A4G2M2_9SPHN</name>
<proteinExistence type="predicted"/>
<reference evidence="2 3" key="1">
    <citation type="submission" date="2017-09" db="EMBL/GenBank/DDBJ databases">
        <title>The Catabolism of 3,6-Dichlorosalicylic acid is Initiated by the Cytochrome P450 Monooxygenase DsmABC in Rhizorhabdus dicambivorans Ndbn-20.</title>
        <authorList>
            <person name="Na L."/>
        </authorList>
    </citation>
    <scope>NUCLEOTIDE SEQUENCE [LARGE SCALE GENOMIC DNA]</scope>
    <source>
        <strain evidence="2 3">Ndbn-20m</strain>
    </source>
</reference>
<evidence type="ECO:0000313" key="2">
    <source>
        <dbReference type="EMBL" id="PCE44268.1"/>
    </source>
</evidence>
<dbReference type="Pfam" id="PF14352">
    <property type="entry name" value="DUF4402"/>
    <property type="match status" value="1"/>
</dbReference>
<feature type="chain" id="PRO_5012065213" evidence="1">
    <location>
        <begin position="24"/>
        <end position="334"/>
    </location>
</feature>
<dbReference type="RefSeq" id="WP_066959072.1">
    <property type="nucleotide sequence ID" value="NZ_CP023449.1"/>
</dbReference>
<keyword evidence="3" id="KW-1185">Reference proteome</keyword>
<gene>
    <name evidence="2" type="ORF">COO09_01145</name>
</gene>
<dbReference type="KEGG" id="rdi:CMV14_11760"/>
<dbReference type="InterPro" id="IPR025514">
    <property type="entry name" value="DUF4402"/>
</dbReference>
<dbReference type="Proteomes" id="UP000218934">
    <property type="component" value="Unassembled WGS sequence"/>
</dbReference>
<sequence>MRSAAIPCVSVAIIAAIPTAGLAQTYAVTNISPITAFGEVASAEIGDTIFFQNMSSVTAVSGSGARIKGTVSRATVTIRCTASGTPNPCAQVANKARVKVGNLVNSGGRAKEFTEFIATGNTGVLAGTTTGQTLDFTVSGFTGNNNTRTFYLDTKLRVEGDNLEGGTGALTSTYYVYADKDPTDPTTGRTAAATITVRRSLRTTIDSNLNFGTLVRRTSGASGTVIINNATGARTTGGTNPPIPVVGPPSGRTQVTINGEPSKTFNISYVPTGNLIMSSGANTLSVTLSKTNSGNVTMPASGTLVLGIGGTITVSPSTPYGQYSGTLIINVTYN</sequence>
<evidence type="ECO:0000313" key="3">
    <source>
        <dbReference type="Proteomes" id="UP000218934"/>
    </source>
</evidence>
<evidence type="ECO:0000256" key="1">
    <source>
        <dbReference type="SAM" id="SignalP"/>
    </source>
</evidence>